<sequence length="209" mass="23593">MAQDESPTIQVEETQYDANKEPYVQASQPDPKNKESPPTAQKPKTPGQLMTPATPRTRAESAQTPPLGPAPSLPSQYPVPQSPSQESDDGSSENSDDGPKEAHREKEKVDPHVLPQFDWEGLETEYYAALSRANDVEANLNEEFKALANFFAQWSNMSLAKDEERAVKRFRTRQEHVFHSEDKFSKKKEHHEEVVKALKSVMALMHHTN</sequence>
<organism evidence="2 3">
    <name type="scientific">Pseudogymnoascus verrucosus</name>
    <dbReference type="NCBI Taxonomy" id="342668"/>
    <lineage>
        <taxon>Eukaryota</taxon>
        <taxon>Fungi</taxon>
        <taxon>Dikarya</taxon>
        <taxon>Ascomycota</taxon>
        <taxon>Pezizomycotina</taxon>
        <taxon>Leotiomycetes</taxon>
        <taxon>Thelebolales</taxon>
        <taxon>Thelebolaceae</taxon>
        <taxon>Pseudogymnoascus</taxon>
    </lineage>
</organism>
<accession>A0A1B8GBC1</accession>
<reference evidence="3" key="2">
    <citation type="journal article" date="2018" name="Nat. Commun.">
        <title>Extreme sensitivity to ultraviolet light in the fungal pathogen causing white-nose syndrome of bats.</title>
        <authorList>
            <person name="Palmer J.M."/>
            <person name="Drees K.P."/>
            <person name="Foster J.T."/>
            <person name="Lindner D.L."/>
        </authorList>
    </citation>
    <scope>NUCLEOTIDE SEQUENCE [LARGE SCALE GENOMIC DNA]</scope>
    <source>
        <strain evidence="3">UAMH 10579</strain>
    </source>
</reference>
<dbReference type="GeneID" id="28842586"/>
<name>A0A1B8GBC1_9PEZI</name>
<feature type="compositionally biased region" description="Basic and acidic residues" evidence="1">
    <location>
        <begin position="97"/>
        <end position="111"/>
    </location>
</feature>
<protein>
    <submittedName>
        <fullName evidence="2">Uncharacterized protein</fullName>
    </submittedName>
</protein>
<dbReference type="AlphaFoldDB" id="A0A1B8GBC1"/>
<feature type="compositionally biased region" description="Polar residues" evidence="1">
    <location>
        <begin position="1"/>
        <end position="17"/>
    </location>
</feature>
<gene>
    <name evidence="2" type="ORF">VE01_09200</name>
</gene>
<feature type="compositionally biased region" description="Acidic residues" evidence="1">
    <location>
        <begin position="86"/>
        <end position="96"/>
    </location>
</feature>
<dbReference type="EMBL" id="KV460257">
    <property type="protein sequence ID" value="OBT93120.1"/>
    <property type="molecule type" value="Genomic_DNA"/>
</dbReference>
<feature type="region of interest" description="Disordered" evidence="1">
    <location>
        <begin position="1"/>
        <end position="112"/>
    </location>
</feature>
<evidence type="ECO:0000313" key="2">
    <source>
        <dbReference type="EMBL" id="OBT93120.1"/>
    </source>
</evidence>
<dbReference type="STRING" id="342668.A0A1B8GBC1"/>
<dbReference type="Proteomes" id="UP000091956">
    <property type="component" value="Unassembled WGS sequence"/>
</dbReference>
<evidence type="ECO:0000313" key="3">
    <source>
        <dbReference type="Proteomes" id="UP000091956"/>
    </source>
</evidence>
<keyword evidence="3" id="KW-1185">Reference proteome</keyword>
<evidence type="ECO:0000256" key="1">
    <source>
        <dbReference type="SAM" id="MobiDB-lite"/>
    </source>
</evidence>
<dbReference type="OrthoDB" id="5335351at2759"/>
<proteinExistence type="predicted"/>
<dbReference type="RefSeq" id="XP_018126853.1">
    <property type="nucleotide sequence ID" value="XM_018278616.2"/>
</dbReference>
<feature type="compositionally biased region" description="Low complexity" evidence="1">
    <location>
        <begin position="73"/>
        <end position="85"/>
    </location>
</feature>
<reference evidence="2 3" key="1">
    <citation type="submission" date="2016-03" db="EMBL/GenBank/DDBJ databases">
        <title>Comparative genomics of Pseudogymnoascus destructans, the fungus causing white-nose syndrome of bats.</title>
        <authorList>
            <person name="Palmer J.M."/>
            <person name="Drees K.P."/>
            <person name="Foster J.T."/>
            <person name="Lindner D.L."/>
        </authorList>
    </citation>
    <scope>NUCLEOTIDE SEQUENCE [LARGE SCALE GENOMIC DNA]</scope>
    <source>
        <strain evidence="2 3">UAMH 10579</strain>
    </source>
</reference>